<dbReference type="EMBL" id="SWLG01000001">
    <property type="protein sequence ID" value="TLS38970.1"/>
    <property type="molecule type" value="Genomic_DNA"/>
</dbReference>
<sequence>MSGFVLRKISIYLMIAGIVIGFIVGIVLGDYPPQFEGIQEPHPLRWFFAFMVAGIFGIISSVLYAGAVVAETITDTFNGEEIKDPTEKDLT</sequence>
<feature type="transmembrane region" description="Helical" evidence="1">
    <location>
        <begin position="48"/>
        <end position="70"/>
    </location>
</feature>
<dbReference type="OrthoDB" id="2970837at2"/>
<accession>A0A5R9F9Q4</accession>
<evidence type="ECO:0000256" key="1">
    <source>
        <dbReference type="SAM" id="Phobius"/>
    </source>
</evidence>
<name>A0A5R9F9Q4_9BACL</name>
<keyword evidence="1" id="KW-0472">Membrane</keyword>
<keyword evidence="3" id="KW-1185">Reference proteome</keyword>
<dbReference type="Proteomes" id="UP000308230">
    <property type="component" value="Unassembled WGS sequence"/>
</dbReference>
<proteinExistence type="predicted"/>
<evidence type="ECO:0000313" key="2">
    <source>
        <dbReference type="EMBL" id="TLS38970.1"/>
    </source>
</evidence>
<feature type="transmembrane region" description="Helical" evidence="1">
    <location>
        <begin position="9"/>
        <end position="28"/>
    </location>
</feature>
<keyword evidence="1" id="KW-0812">Transmembrane</keyword>
<protein>
    <submittedName>
        <fullName evidence="2">Uncharacterized protein</fullName>
    </submittedName>
</protein>
<gene>
    <name evidence="2" type="ORF">FCL54_01265</name>
</gene>
<dbReference type="AlphaFoldDB" id="A0A5R9F9Q4"/>
<evidence type="ECO:0000313" key="3">
    <source>
        <dbReference type="Proteomes" id="UP000308230"/>
    </source>
</evidence>
<organism evidence="2 3">
    <name type="scientific">Exobacillus caeni</name>
    <dbReference type="NCBI Taxonomy" id="2574798"/>
    <lineage>
        <taxon>Bacteria</taxon>
        <taxon>Bacillati</taxon>
        <taxon>Bacillota</taxon>
        <taxon>Bacilli</taxon>
        <taxon>Bacillales</taxon>
        <taxon>Guptibacillaceae</taxon>
        <taxon>Exobacillus</taxon>
    </lineage>
</organism>
<reference evidence="2 3" key="1">
    <citation type="submission" date="2019-04" db="EMBL/GenBank/DDBJ databases">
        <title>Bacillus caeni sp. nov., a bacterium isolated from mangrove sediment.</title>
        <authorList>
            <person name="Huang H."/>
            <person name="Mo K."/>
            <person name="Hu Y."/>
        </authorList>
    </citation>
    <scope>NUCLEOTIDE SEQUENCE [LARGE SCALE GENOMIC DNA]</scope>
    <source>
        <strain evidence="2 3">HB172195</strain>
    </source>
</reference>
<dbReference type="RefSeq" id="WP_138122352.1">
    <property type="nucleotide sequence ID" value="NZ_SWLG01000001.1"/>
</dbReference>
<comment type="caution">
    <text evidence="2">The sequence shown here is derived from an EMBL/GenBank/DDBJ whole genome shotgun (WGS) entry which is preliminary data.</text>
</comment>
<keyword evidence="1" id="KW-1133">Transmembrane helix</keyword>